<accession>A0AAN8VKY2</accession>
<comment type="caution">
    <text evidence="2">The sequence shown here is derived from an EMBL/GenBank/DDBJ whole genome shotgun (WGS) entry which is preliminary data.</text>
</comment>
<feature type="compositionally biased region" description="Acidic residues" evidence="1">
    <location>
        <begin position="159"/>
        <end position="169"/>
    </location>
</feature>
<reference evidence="2 3" key="1">
    <citation type="submission" date="2023-12" db="EMBL/GenBank/DDBJ databases">
        <title>A high-quality genome assembly for Dillenia turbinata (Dilleniales).</title>
        <authorList>
            <person name="Chanderbali A."/>
        </authorList>
    </citation>
    <scope>NUCLEOTIDE SEQUENCE [LARGE SCALE GENOMIC DNA]</scope>
    <source>
        <strain evidence="2">LSX21</strain>
        <tissue evidence="2">Leaf</tissue>
    </source>
</reference>
<proteinExistence type="predicted"/>
<evidence type="ECO:0000313" key="2">
    <source>
        <dbReference type="EMBL" id="KAK6936983.1"/>
    </source>
</evidence>
<gene>
    <name evidence="2" type="ORF">RJ641_034013</name>
</gene>
<feature type="region of interest" description="Disordered" evidence="1">
    <location>
        <begin position="86"/>
        <end position="105"/>
    </location>
</feature>
<keyword evidence="3" id="KW-1185">Reference proteome</keyword>
<dbReference type="Proteomes" id="UP001370490">
    <property type="component" value="Unassembled WGS sequence"/>
</dbReference>
<sequence>MAPKSKIEQLDAVDDADRVLHSIFCNVANGLTQLYSQSLNHHKTGFEAGQRQALEKLQEWMEMRQHNGFAVDMAAIVSYLQNELYGGEGPVQPPSSQPQQSTSSLQLPLMASHRNLPEVSCTMSEIHGRQNEVHLLPPLGLPCTQMPERDANASSDYSFDSEMETNLDE</sequence>
<dbReference type="EMBL" id="JBAMMX010000007">
    <property type="protein sequence ID" value="KAK6936983.1"/>
    <property type="molecule type" value="Genomic_DNA"/>
</dbReference>
<dbReference type="PANTHER" id="PTHR33675">
    <property type="entry name" value="NUCLEAR RECEPTOR FAMILY 2 GROUP C PROTEIN"/>
    <property type="match status" value="1"/>
</dbReference>
<evidence type="ECO:0000313" key="3">
    <source>
        <dbReference type="Proteomes" id="UP001370490"/>
    </source>
</evidence>
<dbReference type="AlphaFoldDB" id="A0AAN8VKY2"/>
<feature type="region of interest" description="Disordered" evidence="1">
    <location>
        <begin position="138"/>
        <end position="169"/>
    </location>
</feature>
<protein>
    <submittedName>
        <fullName evidence="2">Uncharacterized protein</fullName>
    </submittedName>
</protein>
<organism evidence="2 3">
    <name type="scientific">Dillenia turbinata</name>
    <dbReference type="NCBI Taxonomy" id="194707"/>
    <lineage>
        <taxon>Eukaryota</taxon>
        <taxon>Viridiplantae</taxon>
        <taxon>Streptophyta</taxon>
        <taxon>Embryophyta</taxon>
        <taxon>Tracheophyta</taxon>
        <taxon>Spermatophyta</taxon>
        <taxon>Magnoliopsida</taxon>
        <taxon>eudicotyledons</taxon>
        <taxon>Gunneridae</taxon>
        <taxon>Pentapetalae</taxon>
        <taxon>Dilleniales</taxon>
        <taxon>Dilleniaceae</taxon>
        <taxon>Dillenia</taxon>
    </lineage>
</organism>
<name>A0AAN8VKY2_9MAGN</name>
<evidence type="ECO:0000256" key="1">
    <source>
        <dbReference type="SAM" id="MobiDB-lite"/>
    </source>
</evidence>
<dbReference type="PANTHER" id="PTHR33675:SF4">
    <property type="match status" value="1"/>
</dbReference>